<dbReference type="EMBL" id="KL197720">
    <property type="protein sequence ID" value="KDQ57113.1"/>
    <property type="molecule type" value="Genomic_DNA"/>
</dbReference>
<keyword evidence="1" id="KW-0812">Transmembrane</keyword>
<dbReference type="InParanoid" id="A0A067PQL8"/>
<keyword evidence="1" id="KW-0472">Membrane</keyword>
<keyword evidence="3" id="KW-1185">Reference proteome</keyword>
<organism evidence="2 3">
    <name type="scientific">Jaapia argillacea MUCL 33604</name>
    <dbReference type="NCBI Taxonomy" id="933084"/>
    <lineage>
        <taxon>Eukaryota</taxon>
        <taxon>Fungi</taxon>
        <taxon>Dikarya</taxon>
        <taxon>Basidiomycota</taxon>
        <taxon>Agaricomycotina</taxon>
        <taxon>Agaricomycetes</taxon>
        <taxon>Agaricomycetidae</taxon>
        <taxon>Jaapiales</taxon>
        <taxon>Jaapiaceae</taxon>
        <taxon>Jaapia</taxon>
    </lineage>
</organism>
<name>A0A067PQL8_9AGAM</name>
<dbReference type="Proteomes" id="UP000027265">
    <property type="component" value="Unassembled WGS sequence"/>
</dbReference>
<evidence type="ECO:0000313" key="3">
    <source>
        <dbReference type="Proteomes" id="UP000027265"/>
    </source>
</evidence>
<feature type="transmembrane region" description="Helical" evidence="1">
    <location>
        <begin position="39"/>
        <end position="57"/>
    </location>
</feature>
<gene>
    <name evidence="2" type="ORF">JAAARDRAFT_35715</name>
</gene>
<protein>
    <submittedName>
        <fullName evidence="2">Uncharacterized protein</fullName>
    </submittedName>
</protein>
<dbReference type="AlphaFoldDB" id="A0A067PQL8"/>
<accession>A0A067PQL8</accession>
<dbReference type="HOGENOM" id="CLU_2590088_0_0_1"/>
<reference evidence="3" key="1">
    <citation type="journal article" date="2014" name="Proc. Natl. Acad. Sci. U.S.A.">
        <title>Extensive sampling of basidiomycete genomes demonstrates inadequacy of the white-rot/brown-rot paradigm for wood decay fungi.</title>
        <authorList>
            <person name="Riley R."/>
            <person name="Salamov A.A."/>
            <person name="Brown D.W."/>
            <person name="Nagy L.G."/>
            <person name="Floudas D."/>
            <person name="Held B.W."/>
            <person name="Levasseur A."/>
            <person name="Lombard V."/>
            <person name="Morin E."/>
            <person name="Otillar R."/>
            <person name="Lindquist E.A."/>
            <person name="Sun H."/>
            <person name="LaButti K.M."/>
            <person name="Schmutz J."/>
            <person name="Jabbour D."/>
            <person name="Luo H."/>
            <person name="Baker S.E."/>
            <person name="Pisabarro A.G."/>
            <person name="Walton J.D."/>
            <person name="Blanchette R.A."/>
            <person name="Henrissat B."/>
            <person name="Martin F."/>
            <person name="Cullen D."/>
            <person name="Hibbett D.S."/>
            <person name="Grigoriev I.V."/>
        </authorList>
    </citation>
    <scope>NUCLEOTIDE SEQUENCE [LARGE SCALE GENOMIC DNA]</scope>
    <source>
        <strain evidence="3">MUCL 33604</strain>
    </source>
</reference>
<evidence type="ECO:0000256" key="1">
    <source>
        <dbReference type="SAM" id="Phobius"/>
    </source>
</evidence>
<proteinExistence type="predicted"/>
<sequence>MNSCKVHEPRNKVPQTKTIRIHHQDDFVRRLQYFKSSNANLFPTFLIIVITGFPIQVNRVEKIWTLCHQAKRPEGLDMST</sequence>
<evidence type="ECO:0000313" key="2">
    <source>
        <dbReference type="EMBL" id="KDQ57113.1"/>
    </source>
</evidence>
<keyword evidence="1" id="KW-1133">Transmembrane helix</keyword>